<evidence type="ECO:0000256" key="1">
    <source>
        <dbReference type="ARBA" id="ARBA00022737"/>
    </source>
</evidence>
<feature type="repeat" description="TPR" evidence="3">
    <location>
        <begin position="73"/>
        <end position="106"/>
    </location>
</feature>
<evidence type="ECO:0000256" key="3">
    <source>
        <dbReference type="PROSITE-ProRule" id="PRU00339"/>
    </source>
</evidence>
<gene>
    <name evidence="4" type="ORF">EHS89_13375</name>
</gene>
<keyword evidence="2 3" id="KW-0802">TPR repeat</keyword>
<dbReference type="EMBL" id="RQXV01000007">
    <property type="protein sequence ID" value="RRC98596.1"/>
    <property type="molecule type" value="Genomic_DNA"/>
</dbReference>
<accession>A0A3P1SN56</accession>
<dbReference type="Gene3D" id="1.25.40.10">
    <property type="entry name" value="Tetratricopeptide repeat domain"/>
    <property type="match status" value="1"/>
</dbReference>
<dbReference type="OrthoDB" id="9807628at2"/>
<name>A0A3P1SN56_9GAMM</name>
<dbReference type="SUPFAM" id="SSF48452">
    <property type="entry name" value="TPR-like"/>
    <property type="match status" value="1"/>
</dbReference>
<sequence length="153" mass="17466">MGLQMSKWIYVFLILALTGCATNGKVEPGSENSAELPNNDALLHTAAIAYQDKNWADSYRQYRQLIEASATDSDTWFRLGVSAYRLDKLKEAEYAFEQVVRKEPRHRKALFNLSLLSLGKGTQYLDQYLKVTPPDQREPALEKTLHDLQTLGW</sequence>
<keyword evidence="5" id="KW-1185">Reference proteome</keyword>
<dbReference type="InterPro" id="IPR011990">
    <property type="entry name" value="TPR-like_helical_dom_sf"/>
</dbReference>
<keyword evidence="1" id="KW-0677">Repeat</keyword>
<dbReference type="InterPro" id="IPR013105">
    <property type="entry name" value="TPR_2"/>
</dbReference>
<dbReference type="PROSITE" id="PS51257">
    <property type="entry name" value="PROKAR_LIPOPROTEIN"/>
    <property type="match status" value="1"/>
</dbReference>
<evidence type="ECO:0000256" key="2">
    <source>
        <dbReference type="ARBA" id="ARBA00022803"/>
    </source>
</evidence>
<dbReference type="PROSITE" id="PS50005">
    <property type="entry name" value="TPR"/>
    <property type="match status" value="1"/>
</dbReference>
<evidence type="ECO:0000313" key="4">
    <source>
        <dbReference type="EMBL" id="RRC98596.1"/>
    </source>
</evidence>
<organism evidence="4 5">
    <name type="scientific">Amphritea balenae</name>
    <dbReference type="NCBI Taxonomy" id="452629"/>
    <lineage>
        <taxon>Bacteria</taxon>
        <taxon>Pseudomonadati</taxon>
        <taxon>Pseudomonadota</taxon>
        <taxon>Gammaproteobacteria</taxon>
        <taxon>Oceanospirillales</taxon>
        <taxon>Oceanospirillaceae</taxon>
        <taxon>Amphritea</taxon>
    </lineage>
</organism>
<dbReference type="Pfam" id="PF07719">
    <property type="entry name" value="TPR_2"/>
    <property type="match status" value="1"/>
</dbReference>
<reference evidence="4 5" key="1">
    <citation type="submission" date="2018-11" db="EMBL/GenBank/DDBJ databases">
        <title>The draft genome sequence of Amphritea balenae JAMM 1525T.</title>
        <authorList>
            <person name="Fang Z."/>
            <person name="Zhang Y."/>
            <person name="Han X."/>
        </authorList>
    </citation>
    <scope>NUCLEOTIDE SEQUENCE [LARGE SCALE GENOMIC DNA]</scope>
    <source>
        <strain evidence="4 5">JAMM 1525</strain>
    </source>
</reference>
<dbReference type="InterPro" id="IPR019734">
    <property type="entry name" value="TPR_rpt"/>
</dbReference>
<dbReference type="SMART" id="SM00028">
    <property type="entry name" value="TPR"/>
    <property type="match status" value="2"/>
</dbReference>
<proteinExistence type="predicted"/>
<protein>
    <submittedName>
        <fullName evidence="4">Tetratricopeptide repeat protein</fullName>
    </submittedName>
</protein>
<dbReference type="Proteomes" id="UP000267535">
    <property type="component" value="Unassembled WGS sequence"/>
</dbReference>
<dbReference type="AlphaFoldDB" id="A0A3P1SN56"/>
<comment type="caution">
    <text evidence="4">The sequence shown here is derived from an EMBL/GenBank/DDBJ whole genome shotgun (WGS) entry which is preliminary data.</text>
</comment>
<evidence type="ECO:0000313" key="5">
    <source>
        <dbReference type="Proteomes" id="UP000267535"/>
    </source>
</evidence>